<comment type="similarity">
    <text evidence="1">Belongs to the biotin--protein ligase family.</text>
</comment>
<accession>A0A9W3BK47</accession>
<organism evidence="4 5">
    <name type="scientific">Biomphalaria glabrata</name>
    <name type="common">Bloodfluke planorb</name>
    <name type="synonym">Freshwater snail</name>
    <dbReference type="NCBI Taxonomy" id="6526"/>
    <lineage>
        <taxon>Eukaryota</taxon>
        <taxon>Metazoa</taxon>
        <taxon>Spiralia</taxon>
        <taxon>Lophotrochozoa</taxon>
        <taxon>Mollusca</taxon>
        <taxon>Gastropoda</taxon>
        <taxon>Heterobranchia</taxon>
        <taxon>Euthyneura</taxon>
        <taxon>Panpulmonata</taxon>
        <taxon>Hygrophila</taxon>
        <taxon>Lymnaeoidea</taxon>
        <taxon>Planorbidae</taxon>
        <taxon>Biomphalaria</taxon>
    </lineage>
</organism>
<dbReference type="RefSeq" id="XP_055899881.1">
    <property type="nucleotide sequence ID" value="XM_056043906.1"/>
</dbReference>
<dbReference type="PROSITE" id="PS51733">
    <property type="entry name" value="BPL_LPL_CATALYTIC"/>
    <property type="match status" value="1"/>
</dbReference>
<protein>
    <submittedName>
        <fullName evidence="5">Uncharacterized protein LOC106066185 isoform X1</fullName>
    </submittedName>
</protein>
<sequence length="567" mass="62333">MTMAKFDSTKFKRLLLASKMGQKLIYEEVTGSTMDDARRLAHNGNEYPHGTAVLSERQTKARGAKDHTWDASNTGNIYVSFILHLPATYKTHEGRFDLEVAACLAVLETVKKYGVTQAVSKWPNDIWVKGHKLAGFLAEDGRYDIPGSHNSLLILGMGINVNADVRRSAELNSIATSLLCEKDGQAVSREQFFADVCLILEKRLSCPREDLLSNFKAVNLFREHSKIVVSCLSGGAAIDADFIEICNNWDIMFLDNSTGKTMTGNSQNFSVRPKVLKKILVVTSGPHNMSASHLSRWFMSILDTSKFVVCLVPESAITTSDAWMKSCSLLVIAEQTHEPELLGENISIYLKSGGSVLSNGFASLFLAKHLGVHMKEIQLDSFISETNLSLVRLHIETNLESNEKQTPQNGVNNLSSDCMLDNNSTALALSSKPILFPTCCTCFQFYEDEKALLYESGQTVGLEISVDTINSLCINNGDGDHSQDCHKSGSPTSIQLKAFYLNSDKLCKSVALFIQNSGHGGKVGFLGFDAGVDDPSSVSDTPEFSDAHSDRFRRDKLMMHVLDVLLG</sequence>
<keyword evidence="4" id="KW-1185">Reference proteome</keyword>
<proteinExistence type="inferred from homology"/>
<feature type="domain" description="BPL/LPL catalytic" evidence="3">
    <location>
        <begin position="31"/>
        <end position="208"/>
    </location>
</feature>
<keyword evidence="2" id="KW-0436">Ligase</keyword>
<dbReference type="InterPro" id="IPR004143">
    <property type="entry name" value="BPL_LPL_catalytic"/>
</dbReference>
<dbReference type="Gene3D" id="3.30.930.10">
    <property type="entry name" value="Bira Bifunctional Protein, Domain 2"/>
    <property type="match status" value="1"/>
</dbReference>
<reference evidence="5" key="1">
    <citation type="submission" date="2025-08" db="UniProtKB">
        <authorList>
            <consortium name="RefSeq"/>
        </authorList>
    </citation>
    <scope>IDENTIFICATION</scope>
</reference>
<dbReference type="InterPro" id="IPR045864">
    <property type="entry name" value="aa-tRNA-synth_II/BPL/LPL"/>
</dbReference>
<dbReference type="SUPFAM" id="SSF55681">
    <property type="entry name" value="Class II aaRS and biotin synthetases"/>
    <property type="match status" value="1"/>
</dbReference>
<evidence type="ECO:0000313" key="4">
    <source>
        <dbReference type="Proteomes" id="UP001165740"/>
    </source>
</evidence>
<evidence type="ECO:0000256" key="2">
    <source>
        <dbReference type="ARBA" id="ARBA00022598"/>
    </source>
</evidence>
<dbReference type="Proteomes" id="UP001165740">
    <property type="component" value="Chromosome 10"/>
</dbReference>
<dbReference type="Pfam" id="PF03099">
    <property type="entry name" value="BPL_LplA_LipB"/>
    <property type="match status" value="1"/>
</dbReference>
<dbReference type="AlphaFoldDB" id="A0A9W3BK47"/>
<dbReference type="GO" id="GO:0004077">
    <property type="term" value="F:biotin--[biotin carboxyl-carrier protein] ligase activity"/>
    <property type="evidence" value="ECO:0007669"/>
    <property type="project" value="InterPro"/>
</dbReference>
<evidence type="ECO:0000256" key="1">
    <source>
        <dbReference type="ARBA" id="ARBA00009934"/>
    </source>
</evidence>
<dbReference type="PANTHER" id="PTHR12835">
    <property type="entry name" value="BIOTIN PROTEIN LIGASE"/>
    <property type="match status" value="1"/>
</dbReference>
<dbReference type="InterPro" id="IPR004408">
    <property type="entry name" value="Biotin_CoA_COase_ligase"/>
</dbReference>
<evidence type="ECO:0000259" key="3">
    <source>
        <dbReference type="PROSITE" id="PS51733"/>
    </source>
</evidence>
<dbReference type="OMA" id="PAMHEIS"/>
<name>A0A9W3BK47_BIOGL</name>
<dbReference type="OrthoDB" id="10250105at2759"/>
<dbReference type="PANTHER" id="PTHR12835:SF5">
    <property type="entry name" value="BIOTIN--PROTEIN LIGASE"/>
    <property type="match status" value="1"/>
</dbReference>
<dbReference type="CDD" id="cd16442">
    <property type="entry name" value="BPL"/>
    <property type="match status" value="1"/>
</dbReference>
<gene>
    <name evidence="5" type="primary">LOC106066185</name>
</gene>
<dbReference type="GO" id="GO:0005737">
    <property type="term" value="C:cytoplasm"/>
    <property type="evidence" value="ECO:0007669"/>
    <property type="project" value="TreeGrafter"/>
</dbReference>
<evidence type="ECO:0000313" key="5">
    <source>
        <dbReference type="RefSeq" id="XP_055899881.1"/>
    </source>
</evidence>
<dbReference type="GeneID" id="106066185"/>